<dbReference type="SMART" id="SM00347">
    <property type="entry name" value="HTH_MARR"/>
    <property type="match status" value="1"/>
</dbReference>
<proteinExistence type="predicted"/>
<evidence type="ECO:0000256" key="1">
    <source>
        <dbReference type="ARBA" id="ARBA00023015"/>
    </source>
</evidence>
<dbReference type="PRINTS" id="PR00598">
    <property type="entry name" value="HTHMARR"/>
</dbReference>
<evidence type="ECO:0000313" key="6">
    <source>
        <dbReference type="Proteomes" id="UP000182858"/>
    </source>
</evidence>
<dbReference type="Proteomes" id="UP000182858">
    <property type="component" value="Chromosome I"/>
</dbReference>
<sequence length="157" mass="17363">MHRLLWKVNDTMNVQTLAPNPMQQIGLAHRGFIRLYEGRLRALGFAVAQIPVLAALKHSEGLPQAELVRIARVEQSSMAQLLGRMERDGMIQRVVDPADKRSRLITLTESARARMPAARAIMEQGTAQALDGFSAEDEATLLALLLRVNANLERAGE</sequence>
<dbReference type="GO" id="GO:0003677">
    <property type="term" value="F:DNA binding"/>
    <property type="evidence" value="ECO:0007669"/>
    <property type="project" value="UniProtKB-KW"/>
</dbReference>
<keyword evidence="6" id="KW-1185">Reference proteome</keyword>
<accession>A0ABY0N813</accession>
<organism evidence="5 6">
    <name type="scientific">Pseudomonas extremaustralis</name>
    <dbReference type="NCBI Taxonomy" id="359110"/>
    <lineage>
        <taxon>Bacteria</taxon>
        <taxon>Pseudomonadati</taxon>
        <taxon>Pseudomonadota</taxon>
        <taxon>Gammaproteobacteria</taxon>
        <taxon>Pseudomonadales</taxon>
        <taxon>Pseudomonadaceae</taxon>
        <taxon>Pseudomonas</taxon>
    </lineage>
</organism>
<dbReference type="InterPro" id="IPR036390">
    <property type="entry name" value="WH_DNA-bd_sf"/>
</dbReference>
<evidence type="ECO:0000313" key="5">
    <source>
        <dbReference type="EMBL" id="SDE90895.1"/>
    </source>
</evidence>
<name>A0ABY0N813_9PSED</name>
<feature type="domain" description="HTH marR-type" evidence="4">
    <location>
        <begin position="1"/>
        <end position="150"/>
    </location>
</feature>
<reference evidence="5 6" key="1">
    <citation type="submission" date="2016-10" db="EMBL/GenBank/DDBJ databases">
        <authorList>
            <person name="Varghese N."/>
            <person name="Submissions S."/>
        </authorList>
    </citation>
    <scope>NUCLEOTIDE SEQUENCE [LARGE SCALE GENOMIC DNA]</scope>
    <source>
        <strain evidence="5 6">DSM 17835</strain>
    </source>
</reference>
<dbReference type="Gene3D" id="1.10.10.10">
    <property type="entry name" value="Winged helix-like DNA-binding domain superfamily/Winged helix DNA-binding domain"/>
    <property type="match status" value="1"/>
</dbReference>
<dbReference type="PANTHER" id="PTHR42756">
    <property type="entry name" value="TRANSCRIPTIONAL REGULATOR, MARR"/>
    <property type="match status" value="1"/>
</dbReference>
<protein>
    <submittedName>
        <fullName evidence="5">DNA-binding transcriptional regulator, MarR family</fullName>
    </submittedName>
</protein>
<keyword evidence="3" id="KW-0804">Transcription</keyword>
<gene>
    <name evidence="5" type="ORF">SAMN05216591_1348</name>
</gene>
<dbReference type="PANTHER" id="PTHR42756:SF1">
    <property type="entry name" value="TRANSCRIPTIONAL REPRESSOR OF EMRAB OPERON"/>
    <property type="match status" value="1"/>
</dbReference>
<dbReference type="InterPro" id="IPR000835">
    <property type="entry name" value="HTH_MarR-typ"/>
</dbReference>
<keyword evidence="2 5" id="KW-0238">DNA-binding</keyword>
<evidence type="ECO:0000256" key="2">
    <source>
        <dbReference type="ARBA" id="ARBA00023125"/>
    </source>
</evidence>
<dbReference type="RefSeq" id="WP_231998139.1">
    <property type="nucleotide sequence ID" value="NZ_CP091043.1"/>
</dbReference>
<dbReference type="InterPro" id="IPR036388">
    <property type="entry name" value="WH-like_DNA-bd_sf"/>
</dbReference>
<dbReference type="SUPFAM" id="SSF46785">
    <property type="entry name" value="Winged helix' DNA-binding domain"/>
    <property type="match status" value="1"/>
</dbReference>
<keyword evidence="1" id="KW-0805">Transcription regulation</keyword>
<dbReference type="PROSITE" id="PS50995">
    <property type="entry name" value="HTH_MARR_2"/>
    <property type="match status" value="1"/>
</dbReference>
<dbReference type="GeneID" id="78552851"/>
<dbReference type="EMBL" id="LT629689">
    <property type="protein sequence ID" value="SDE90895.1"/>
    <property type="molecule type" value="Genomic_DNA"/>
</dbReference>
<evidence type="ECO:0000256" key="3">
    <source>
        <dbReference type="ARBA" id="ARBA00023163"/>
    </source>
</evidence>
<evidence type="ECO:0000259" key="4">
    <source>
        <dbReference type="PROSITE" id="PS50995"/>
    </source>
</evidence>
<dbReference type="Pfam" id="PF12802">
    <property type="entry name" value="MarR_2"/>
    <property type="match status" value="1"/>
</dbReference>